<dbReference type="PROSITE" id="PS00509">
    <property type="entry name" value="RAS_GTPASE_ACTIV_1"/>
    <property type="match status" value="1"/>
</dbReference>
<protein>
    <recommendedName>
        <fullName evidence="3">Ras-GAP domain-containing protein</fullName>
    </recommendedName>
</protein>
<dbReference type="InterPro" id="IPR008936">
    <property type="entry name" value="Rho_GTPase_activation_prot"/>
</dbReference>
<accession>A0ABN9L912</accession>
<keyword evidence="2" id="KW-0597">Phosphoprotein</keyword>
<reference evidence="4" key="1">
    <citation type="submission" date="2023-07" db="EMBL/GenBank/DDBJ databases">
        <authorList>
            <person name="Stuckert A."/>
        </authorList>
    </citation>
    <scope>NUCLEOTIDE SEQUENCE</scope>
</reference>
<dbReference type="EMBL" id="CAUEEQ010008607">
    <property type="protein sequence ID" value="CAJ0932520.1"/>
    <property type="molecule type" value="Genomic_DNA"/>
</dbReference>
<dbReference type="SUPFAM" id="SSF48350">
    <property type="entry name" value="GTPase activation domain, GAP"/>
    <property type="match status" value="2"/>
</dbReference>
<dbReference type="Proteomes" id="UP001176940">
    <property type="component" value="Unassembled WGS sequence"/>
</dbReference>
<dbReference type="InterPro" id="IPR001936">
    <property type="entry name" value="RasGAP_dom"/>
</dbReference>
<gene>
    <name evidence="4" type="ORF">RIMI_LOCUS5124793</name>
</gene>
<evidence type="ECO:0000313" key="5">
    <source>
        <dbReference type="Proteomes" id="UP001176940"/>
    </source>
</evidence>
<evidence type="ECO:0000256" key="1">
    <source>
        <dbReference type="ARBA" id="ARBA00022468"/>
    </source>
</evidence>
<evidence type="ECO:0000313" key="4">
    <source>
        <dbReference type="EMBL" id="CAJ0932520.1"/>
    </source>
</evidence>
<dbReference type="Gene3D" id="1.10.506.10">
    <property type="entry name" value="GTPase Activation - p120gap, domain 1"/>
    <property type="match status" value="2"/>
</dbReference>
<dbReference type="InterPro" id="IPR039360">
    <property type="entry name" value="Ras_GTPase"/>
</dbReference>
<keyword evidence="5" id="KW-1185">Reference proteome</keyword>
<dbReference type="InterPro" id="IPR023152">
    <property type="entry name" value="RasGAP_CS"/>
</dbReference>
<evidence type="ECO:0000256" key="2">
    <source>
        <dbReference type="ARBA" id="ARBA00022553"/>
    </source>
</evidence>
<evidence type="ECO:0000259" key="3">
    <source>
        <dbReference type="PROSITE" id="PS50018"/>
    </source>
</evidence>
<feature type="domain" description="Ras-GAP" evidence="3">
    <location>
        <begin position="79"/>
        <end position="132"/>
    </location>
</feature>
<name>A0ABN9L912_9NEOB</name>
<keyword evidence="1" id="KW-0343">GTPase activation</keyword>
<dbReference type="PANTHER" id="PTHR10194">
    <property type="entry name" value="RAS GTPASE-ACTIVATING PROTEINS"/>
    <property type="match status" value="1"/>
</dbReference>
<comment type="caution">
    <text evidence="4">The sequence shown here is derived from an EMBL/GenBank/DDBJ whole genome shotgun (WGS) entry which is preliminary data.</text>
</comment>
<proteinExistence type="predicted"/>
<dbReference type="PANTHER" id="PTHR10194:SF142">
    <property type="entry name" value="NEUROFIBROMIN"/>
    <property type="match status" value="1"/>
</dbReference>
<dbReference type="PROSITE" id="PS50018">
    <property type="entry name" value="RAS_GTPASE_ACTIV_2"/>
    <property type="match status" value="1"/>
</dbReference>
<organism evidence="4 5">
    <name type="scientific">Ranitomeya imitator</name>
    <name type="common">mimic poison frog</name>
    <dbReference type="NCBI Taxonomy" id="111125"/>
    <lineage>
        <taxon>Eukaryota</taxon>
        <taxon>Metazoa</taxon>
        <taxon>Chordata</taxon>
        <taxon>Craniata</taxon>
        <taxon>Vertebrata</taxon>
        <taxon>Euteleostomi</taxon>
        <taxon>Amphibia</taxon>
        <taxon>Batrachia</taxon>
        <taxon>Anura</taxon>
        <taxon>Neobatrachia</taxon>
        <taxon>Hyloidea</taxon>
        <taxon>Dendrobatidae</taxon>
        <taxon>Dendrobatinae</taxon>
        <taxon>Ranitomeya</taxon>
    </lineage>
</organism>
<sequence>MERSRERGEERERRQMLSIAGLQRAFGRPPALSVVTCSLFRRHSMFSTDIQQRAHTNHVTAPSDLSVTAEDGAAPERGKVVSQRFPQNSIGAVGSAMFLRFINPAIVSPYEAGILDKKPPPRIERGLKLMSKGQGEWYFSPGGGFASRGYYRSDWLLKVTFTCNQSNRNISPVKIGEILQSIHGRCCNIIGHGWRPRSSTATDLLSSVLSSVLSSAPLRPPVRSPRGPIPPPHTYRAPVSLPVSIRLLHGRHHLPKWQVHAQCAHRIYRPADSFQILQSIANHVLFTKEEHMRPFNDFVKSNFDAARRSPILVNMVTSSISWYAWPHPYSVPGMIDWPHPLADMIDWSHSVPDMINWLHPIPVAVSCSSASSCLMLVSSAWQEHYALLTSRAQLPEYSPGVRVSAHVTAGSSRKSPADTAPYWNGYSPLSAMNCPELRFLVQKKQQGNQERVNMALGYIHTLRILLRIRRGFDRCGSAAVSHEFTEQ</sequence>